<evidence type="ECO:0000313" key="2">
    <source>
        <dbReference type="EMBL" id="KXS96093.1"/>
    </source>
</evidence>
<sequence length="192" mass="20904">MELKTPALPALALTLTLTLTSIALWLAYPAFTWPVSHASPLPVLLLESAHILPASDAAITPPILRMEVFKSIEVLHWRNPCWPSRGAFAATASTAYYTKQTTPCSQNPRNVNVVGAQVIWVVLMTRGSQILELVFSGLHVSLADPTVRCPIQVVQLKGHIREIAQRNPKTQSPSHIATPSCTDPAVPYQALT</sequence>
<proteinExistence type="predicted"/>
<evidence type="ECO:0000313" key="3">
    <source>
        <dbReference type="Proteomes" id="UP000073492"/>
    </source>
</evidence>
<dbReference type="EMBL" id="LFZO01000849">
    <property type="protein sequence ID" value="KXS96093.1"/>
    <property type="molecule type" value="Genomic_DNA"/>
</dbReference>
<feature type="compositionally biased region" description="Polar residues" evidence="1">
    <location>
        <begin position="167"/>
        <end position="181"/>
    </location>
</feature>
<name>A0A139H0U6_9PEZI</name>
<organism evidence="2 3">
    <name type="scientific">Pseudocercospora musae</name>
    <dbReference type="NCBI Taxonomy" id="113226"/>
    <lineage>
        <taxon>Eukaryota</taxon>
        <taxon>Fungi</taxon>
        <taxon>Dikarya</taxon>
        <taxon>Ascomycota</taxon>
        <taxon>Pezizomycotina</taxon>
        <taxon>Dothideomycetes</taxon>
        <taxon>Dothideomycetidae</taxon>
        <taxon>Mycosphaerellales</taxon>
        <taxon>Mycosphaerellaceae</taxon>
        <taxon>Pseudocercospora</taxon>
    </lineage>
</organism>
<feature type="region of interest" description="Disordered" evidence="1">
    <location>
        <begin position="165"/>
        <end position="185"/>
    </location>
</feature>
<dbReference type="Proteomes" id="UP000073492">
    <property type="component" value="Unassembled WGS sequence"/>
</dbReference>
<reference evidence="2 3" key="1">
    <citation type="submission" date="2015-07" db="EMBL/GenBank/DDBJ databases">
        <title>Comparative genomics of the Sigatoka disease complex on banana suggests a link between parallel evolutionary changes in Pseudocercospora fijiensis and Pseudocercospora eumusae and increased virulence on the banana host.</title>
        <authorList>
            <person name="Chang T.-C."/>
            <person name="Salvucci A."/>
            <person name="Crous P.W."/>
            <person name="Stergiopoulos I."/>
        </authorList>
    </citation>
    <scope>NUCLEOTIDE SEQUENCE [LARGE SCALE GENOMIC DNA]</scope>
    <source>
        <strain evidence="2 3">CBS 116634</strain>
    </source>
</reference>
<keyword evidence="3" id="KW-1185">Reference proteome</keyword>
<protein>
    <submittedName>
        <fullName evidence="2">Uncharacterized protein</fullName>
    </submittedName>
</protein>
<comment type="caution">
    <text evidence="2">The sequence shown here is derived from an EMBL/GenBank/DDBJ whole genome shotgun (WGS) entry which is preliminary data.</text>
</comment>
<evidence type="ECO:0000256" key="1">
    <source>
        <dbReference type="SAM" id="MobiDB-lite"/>
    </source>
</evidence>
<gene>
    <name evidence="2" type="ORF">AC579_8289</name>
</gene>
<accession>A0A139H0U6</accession>
<dbReference type="AlphaFoldDB" id="A0A139H0U6"/>